<keyword evidence="5" id="KW-1003">Cell membrane</keyword>
<evidence type="ECO:0000256" key="4">
    <source>
        <dbReference type="ARBA" id="ARBA00023136"/>
    </source>
</evidence>
<name>H6SRB2_PARPM</name>
<accession>H6SRB2</accession>
<dbReference type="AlphaFoldDB" id="H6SRB2"/>
<dbReference type="GO" id="GO:0140359">
    <property type="term" value="F:ABC-type transporter activity"/>
    <property type="evidence" value="ECO:0007669"/>
    <property type="project" value="InterPro"/>
</dbReference>
<sequence>MLAFPREAQKHGVFFPCREPRKGCSDVTPTPDPGLVGVAEAIGPSLPPRRLGVINARGLWELYLKEVRRFLKVYLQTLVAPLVTTLIFLAIFALSMGTDLPRHSVGFMEFLAPGLIMMAMVQNAFANTSSSLIIAKVQGSIVDVLMPPLSATELTLGYTLGGVTRGLLVGVAVAVGMAFFVTLHVHSWFYILYHAVGASLMLSLLGVLAGVWADKFDHMASVTNFIITPLSFLSGTFYTIDALPEGARLAAHLNPFFYMIDGFRYGFIGHEQATPLLGLLVVGATDALLGLGCWLMIRRGYKLKA</sequence>
<dbReference type="Pfam" id="PF01061">
    <property type="entry name" value="ABC2_membrane"/>
    <property type="match status" value="1"/>
</dbReference>
<dbReference type="EMBL" id="HE663493">
    <property type="protein sequence ID" value="CCG09834.1"/>
    <property type="molecule type" value="Genomic_DNA"/>
</dbReference>
<dbReference type="eggNOG" id="COG0842">
    <property type="taxonomic scope" value="Bacteria"/>
</dbReference>
<evidence type="ECO:0000313" key="7">
    <source>
        <dbReference type="EMBL" id="CCG09834.1"/>
    </source>
</evidence>
<dbReference type="PROSITE" id="PS51012">
    <property type="entry name" value="ABC_TM2"/>
    <property type="match status" value="1"/>
</dbReference>
<protein>
    <recommendedName>
        <fullName evidence="5">Transport permease protein</fullName>
    </recommendedName>
</protein>
<feature type="transmembrane region" description="Helical" evidence="5">
    <location>
        <begin position="73"/>
        <end position="94"/>
    </location>
</feature>
<dbReference type="InterPro" id="IPR013525">
    <property type="entry name" value="ABC2_TM"/>
</dbReference>
<evidence type="ECO:0000313" key="8">
    <source>
        <dbReference type="Proteomes" id="UP000033220"/>
    </source>
</evidence>
<comment type="subcellular location">
    <subcellularLocation>
        <location evidence="5">Cell inner membrane</location>
        <topology evidence="5">Multi-pass membrane protein</topology>
    </subcellularLocation>
    <subcellularLocation>
        <location evidence="1">Membrane</location>
        <topology evidence="1">Multi-pass membrane protein</topology>
    </subcellularLocation>
</comment>
<dbReference type="KEGG" id="rpm:RSPPHO_03208"/>
<evidence type="ECO:0000256" key="5">
    <source>
        <dbReference type="RuleBase" id="RU361157"/>
    </source>
</evidence>
<keyword evidence="5" id="KW-0813">Transport</keyword>
<feature type="transmembrane region" description="Helical" evidence="5">
    <location>
        <begin position="166"/>
        <end position="185"/>
    </location>
</feature>
<dbReference type="InterPro" id="IPR052522">
    <property type="entry name" value="ABC-2_transport_permease"/>
</dbReference>
<evidence type="ECO:0000256" key="3">
    <source>
        <dbReference type="ARBA" id="ARBA00022989"/>
    </source>
</evidence>
<evidence type="ECO:0000256" key="2">
    <source>
        <dbReference type="ARBA" id="ARBA00022692"/>
    </source>
</evidence>
<dbReference type="GO" id="GO:0005886">
    <property type="term" value="C:plasma membrane"/>
    <property type="evidence" value="ECO:0007669"/>
    <property type="project" value="UniProtKB-SubCell"/>
</dbReference>
<dbReference type="HOGENOM" id="CLU_039483_3_0_5"/>
<proteinExistence type="inferred from homology"/>
<dbReference type="InterPro" id="IPR047817">
    <property type="entry name" value="ABC2_TM_bact-type"/>
</dbReference>
<reference evidence="7 8" key="1">
    <citation type="submission" date="2012-02" db="EMBL/GenBank/DDBJ databases">
        <title>Shotgun genome sequence of Phaeospirillum photometricum DSM 122.</title>
        <authorList>
            <person name="Duquesne K."/>
            <person name="Sturgis J."/>
        </authorList>
    </citation>
    <scope>NUCLEOTIDE SEQUENCE [LARGE SCALE GENOMIC DNA]</scope>
    <source>
        <strain evidence="8">DSM122</strain>
    </source>
</reference>
<keyword evidence="2 5" id="KW-0812">Transmembrane</keyword>
<feature type="transmembrane region" description="Helical" evidence="5">
    <location>
        <begin position="220"/>
        <end position="240"/>
    </location>
</feature>
<dbReference type="PATRIC" id="fig|1150469.3.peg.3610"/>
<gene>
    <name evidence="7" type="ORF">RSPPHO_03208</name>
</gene>
<feature type="transmembrane region" description="Helical" evidence="5">
    <location>
        <begin position="191"/>
        <end position="213"/>
    </location>
</feature>
<dbReference type="PANTHER" id="PTHR43332">
    <property type="entry name" value="INNER MEMBRANE TRANSPORT PERMEASE YADH-RELATED"/>
    <property type="match status" value="1"/>
</dbReference>
<dbReference type="STRING" id="1150469.RSPPHO_03208"/>
<keyword evidence="4 5" id="KW-0472">Membrane</keyword>
<evidence type="ECO:0000259" key="6">
    <source>
        <dbReference type="PROSITE" id="PS51012"/>
    </source>
</evidence>
<feature type="transmembrane region" description="Helical" evidence="5">
    <location>
        <begin position="276"/>
        <end position="297"/>
    </location>
</feature>
<organism evidence="7 8">
    <name type="scientific">Pararhodospirillum photometricum DSM 122</name>
    <dbReference type="NCBI Taxonomy" id="1150469"/>
    <lineage>
        <taxon>Bacteria</taxon>
        <taxon>Pseudomonadati</taxon>
        <taxon>Pseudomonadota</taxon>
        <taxon>Alphaproteobacteria</taxon>
        <taxon>Rhodospirillales</taxon>
        <taxon>Rhodospirillaceae</taxon>
        <taxon>Pararhodospirillum</taxon>
    </lineage>
</organism>
<keyword evidence="8" id="KW-1185">Reference proteome</keyword>
<keyword evidence="3 5" id="KW-1133">Transmembrane helix</keyword>
<feature type="transmembrane region" description="Helical" evidence="5">
    <location>
        <begin position="106"/>
        <end position="126"/>
    </location>
</feature>
<evidence type="ECO:0000256" key="1">
    <source>
        <dbReference type="ARBA" id="ARBA00004141"/>
    </source>
</evidence>
<dbReference type="PANTHER" id="PTHR43332:SF2">
    <property type="entry name" value="INNER MEMBRANE TRANSPORT PERMEASE YADH"/>
    <property type="match status" value="1"/>
</dbReference>
<feature type="domain" description="ABC transmembrane type-2" evidence="6">
    <location>
        <begin position="72"/>
        <end position="300"/>
    </location>
</feature>
<dbReference type="Proteomes" id="UP000033220">
    <property type="component" value="Chromosome DSM 122"/>
</dbReference>
<comment type="similarity">
    <text evidence="5">Belongs to the ABC-2 integral membrane protein family.</text>
</comment>